<dbReference type="GO" id="GO:0003700">
    <property type="term" value="F:DNA-binding transcription factor activity"/>
    <property type="evidence" value="ECO:0007669"/>
    <property type="project" value="InterPro"/>
</dbReference>
<evidence type="ECO:0000256" key="3">
    <source>
        <dbReference type="ARBA" id="ARBA00023125"/>
    </source>
</evidence>
<dbReference type="Proteomes" id="UP000572635">
    <property type="component" value="Unassembled WGS sequence"/>
</dbReference>
<feature type="domain" description="HTH lysR-type" evidence="5">
    <location>
        <begin position="1"/>
        <end position="59"/>
    </location>
</feature>
<organism evidence="6 7">
    <name type="scientific">Nocardiopsis composta</name>
    <dbReference type="NCBI Taxonomy" id="157465"/>
    <lineage>
        <taxon>Bacteria</taxon>
        <taxon>Bacillati</taxon>
        <taxon>Actinomycetota</taxon>
        <taxon>Actinomycetes</taxon>
        <taxon>Streptosporangiales</taxon>
        <taxon>Nocardiopsidaceae</taxon>
        <taxon>Nocardiopsis</taxon>
    </lineage>
</organism>
<evidence type="ECO:0000256" key="1">
    <source>
        <dbReference type="ARBA" id="ARBA00009437"/>
    </source>
</evidence>
<evidence type="ECO:0000313" key="7">
    <source>
        <dbReference type="Proteomes" id="UP000572635"/>
    </source>
</evidence>
<dbReference type="Gene3D" id="1.10.10.10">
    <property type="entry name" value="Winged helix-like DNA-binding domain superfamily/Winged helix DNA-binding domain"/>
    <property type="match status" value="1"/>
</dbReference>
<evidence type="ECO:0000259" key="5">
    <source>
        <dbReference type="PROSITE" id="PS50931"/>
    </source>
</evidence>
<evidence type="ECO:0000256" key="4">
    <source>
        <dbReference type="ARBA" id="ARBA00023163"/>
    </source>
</evidence>
<comment type="caution">
    <text evidence="6">The sequence shown here is derived from an EMBL/GenBank/DDBJ whole genome shotgun (WGS) entry which is preliminary data.</text>
</comment>
<dbReference type="PANTHER" id="PTHR30126">
    <property type="entry name" value="HTH-TYPE TRANSCRIPTIONAL REGULATOR"/>
    <property type="match status" value="1"/>
</dbReference>
<reference evidence="6 7" key="1">
    <citation type="submission" date="2020-08" db="EMBL/GenBank/DDBJ databases">
        <title>Sequencing the genomes of 1000 actinobacteria strains.</title>
        <authorList>
            <person name="Klenk H.-P."/>
        </authorList>
    </citation>
    <scope>NUCLEOTIDE SEQUENCE [LARGE SCALE GENOMIC DNA]</scope>
    <source>
        <strain evidence="6 7">DSM 44551</strain>
    </source>
</reference>
<dbReference type="PANTHER" id="PTHR30126:SF40">
    <property type="entry name" value="HTH-TYPE TRANSCRIPTIONAL REGULATOR GLTR"/>
    <property type="match status" value="1"/>
</dbReference>
<dbReference type="EMBL" id="JACHDB010000001">
    <property type="protein sequence ID" value="MBB5431208.1"/>
    <property type="molecule type" value="Genomic_DNA"/>
</dbReference>
<dbReference type="AlphaFoldDB" id="A0A7W8QK02"/>
<keyword evidence="2" id="KW-0805">Transcription regulation</keyword>
<dbReference type="InterPro" id="IPR000847">
    <property type="entry name" value="LysR_HTH_N"/>
</dbReference>
<proteinExistence type="inferred from homology"/>
<name>A0A7W8QK02_9ACTN</name>
<accession>A0A7W8QK02</accession>
<keyword evidence="3 6" id="KW-0238">DNA-binding</keyword>
<dbReference type="InterPro" id="IPR036388">
    <property type="entry name" value="WH-like_DNA-bd_sf"/>
</dbReference>
<dbReference type="InterPro" id="IPR036390">
    <property type="entry name" value="WH_DNA-bd_sf"/>
</dbReference>
<gene>
    <name evidence="6" type="ORF">HDA36_001292</name>
</gene>
<sequence>MDLVGACKAFVSVSERGSFTLGASAARIPQPVASRRVAALEKHLGGRLIDRSARRAVLTPFGREMLPSAKRLVELAEAMEHDAERARLTPLRFAVPDVCSTLDLARLDAEAREHDVHLDFQPARPDERAELLRSQQVRAALTAVPVSESAWTVPLGLAAAVPPRARVLHVETLRVGRGDRSAPGRRIWIQPEDDVPHIRDRLTRLRDSVGLRPAQVAVAAALAPAVAAVLGSADLLLCSAKQAEELELHWRPIGGIDLARGYEVAGGAGDEAERIRERLGTGIAHCLGAPPRGGGAA</sequence>
<dbReference type="RefSeq" id="WP_184390492.1">
    <property type="nucleotide sequence ID" value="NZ_BAAAJD010000007.1"/>
</dbReference>
<dbReference type="GO" id="GO:0000976">
    <property type="term" value="F:transcription cis-regulatory region binding"/>
    <property type="evidence" value="ECO:0007669"/>
    <property type="project" value="TreeGrafter"/>
</dbReference>
<dbReference type="PROSITE" id="PS50931">
    <property type="entry name" value="HTH_LYSR"/>
    <property type="match status" value="1"/>
</dbReference>
<evidence type="ECO:0000256" key="2">
    <source>
        <dbReference type="ARBA" id="ARBA00023015"/>
    </source>
</evidence>
<protein>
    <submittedName>
        <fullName evidence="6">DNA-binding transcriptional LysR family regulator</fullName>
    </submittedName>
</protein>
<keyword evidence="4" id="KW-0804">Transcription</keyword>
<dbReference type="Pfam" id="PF00126">
    <property type="entry name" value="HTH_1"/>
    <property type="match status" value="1"/>
</dbReference>
<evidence type="ECO:0000313" key="6">
    <source>
        <dbReference type="EMBL" id="MBB5431208.1"/>
    </source>
</evidence>
<keyword evidence="7" id="KW-1185">Reference proteome</keyword>
<dbReference type="SUPFAM" id="SSF46785">
    <property type="entry name" value="Winged helix' DNA-binding domain"/>
    <property type="match status" value="1"/>
</dbReference>
<comment type="similarity">
    <text evidence="1">Belongs to the LysR transcriptional regulatory family.</text>
</comment>